<protein>
    <submittedName>
        <fullName evidence="2">Uncharacterized protein</fullName>
    </submittedName>
</protein>
<sequence>MSAFSPEVFRAIVHRLCRNMTAALLSAVPVLVLAYSGHPRAFYLTLTGLALFIVALLVTVMVEVPIVKQFETWTVSTLPANWHQLHDRWGLTASRAKPGALRETVTCLRGARPLSRNRAGAAS</sequence>
<evidence type="ECO:0000256" key="1">
    <source>
        <dbReference type="SAM" id="Phobius"/>
    </source>
</evidence>
<accession>A0A4U0ST63</accession>
<dbReference type="Proteomes" id="UP000305778">
    <property type="component" value="Unassembled WGS sequence"/>
</dbReference>
<organism evidence="2 3">
    <name type="scientific">Actinacidiphila oryziradicis</name>
    <dbReference type="NCBI Taxonomy" id="2571141"/>
    <lineage>
        <taxon>Bacteria</taxon>
        <taxon>Bacillati</taxon>
        <taxon>Actinomycetota</taxon>
        <taxon>Actinomycetes</taxon>
        <taxon>Kitasatosporales</taxon>
        <taxon>Streptomycetaceae</taxon>
        <taxon>Actinacidiphila</taxon>
    </lineage>
</organism>
<keyword evidence="1" id="KW-1133">Transmembrane helix</keyword>
<dbReference type="AlphaFoldDB" id="A0A4U0ST63"/>
<evidence type="ECO:0000313" key="3">
    <source>
        <dbReference type="Proteomes" id="UP000305778"/>
    </source>
</evidence>
<dbReference type="EMBL" id="SUMC01000007">
    <property type="protein sequence ID" value="TKA11611.1"/>
    <property type="molecule type" value="Genomic_DNA"/>
</dbReference>
<keyword evidence="3" id="KW-1185">Reference proteome</keyword>
<proteinExistence type="predicted"/>
<comment type="caution">
    <text evidence="2">The sequence shown here is derived from an EMBL/GenBank/DDBJ whole genome shotgun (WGS) entry which is preliminary data.</text>
</comment>
<keyword evidence="1" id="KW-0472">Membrane</keyword>
<dbReference type="OrthoDB" id="119926at2"/>
<reference evidence="2 3" key="1">
    <citation type="submission" date="2019-04" db="EMBL/GenBank/DDBJ databases">
        <title>Streptomyces oryziradicis sp. nov., a novel actinomycete isolated from rhizosphere soil of rice (Oryza sativa L.).</title>
        <authorList>
            <person name="Li C."/>
        </authorList>
    </citation>
    <scope>NUCLEOTIDE SEQUENCE [LARGE SCALE GENOMIC DNA]</scope>
    <source>
        <strain evidence="2 3">NEAU-C40</strain>
    </source>
</reference>
<dbReference type="RefSeq" id="WP_136723074.1">
    <property type="nucleotide sequence ID" value="NZ_SUMC01000007.1"/>
</dbReference>
<feature type="transmembrane region" description="Helical" evidence="1">
    <location>
        <begin position="41"/>
        <end position="62"/>
    </location>
</feature>
<name>A0A4U0ST63_9ACTN</name>
<gene>
    <name evidence="2" type="ORF">FCI23_09665</name>
</gene>
<feature type="transmembrane region" description="Helical" evidence="1">
    <location>
        <begin position="16"/>
        <end position="35"/>
    </location>
</feature>
<evidence type="ECO:0000313" key="2">
    <source>
        <dbReference type="EMBL" id="TKA11611.1"/>
    </source>
</evidence>
<keyword evidence="1" id="KW-0812">Transmembrane</keyword>